<evidence type="ECO:0000313" key="2">
    <source>
        <dbReference type="Proteomes" id="UP000203589"/>
    </source>
</evidence>
<protein>
    <submittedName>
        <fullName evidence="1">Uncharacterized protein</fullName>
    </submittedName>
</protein>
<name>A0A222E6T3_9RHOB</name>
<dbReference type="Proteomes" id="UP000203589">
    <property type="component" value="Chromosome"/>
</dbReference>
<keyword evidence="2" id="KW-1185">Reference proteome</keyword>
<accession>A0A222E6T3</accession>
<sequence length="46" mass="5249">MASAVDIAAHLGTERIFASLAAATGGTFTRHERLEWRYLNRFPWTR</sequence>
<evidence type="ECO:0000313" key="1">
    <source>
        <dbReference type="EMBL" id="ASP21923.1"/>
    </source>
</evidence>
<gene>
    <name evidence="1" type="ORF">ANTHELSMS3_03285</name>
</gene>
<dbReference type="KEGG" id="aht:ANTHELSMS3_03285"/>
<proteinExistence type="predicted"/>
<dbReference type="AlphaFoldDB" id="A0A222E6T3"/>
<reference evidence="1 2" key="1">
    <citation type="submission" date="2017-07" db="EMBL/GenBank/DDBJ databases">
        <title>Genome Sequence of Antarctobacter heliothermus Strain SMS3 Isolated from a culture of the Diatom Skeletonema marinoi.</title>
        <authorList>
            <person name="Topel M."/>
            <person name="Pinder M.I.M."/>
            <person name="Johansson O.N."/>
            <person name="Kourtchenko O."/>
            <person name="Godhe A."/>
            <person name="Clarke A.K."/>
        </authorList>
    </citation>
    <scope>NUCLEOTIDE SEQUENCE [LARGE SCALE GENOMIC DNA]</scope>
    <source>
        <strain evidence="1 2">SMS3</strain>
    </source>
</reference>
<organism evidence="1 2">
    <name type="scientific">Antarctobacter heliothermus</name>
    <dbReference type="NCBI Taxonomy" id="74033"/>
    <lineage>
        <taxon>Bacteria</taxon>
        <taxon>Pseudomonadati</taxon>
        <taxon>Pseudomonadota</taxon>
        <taxon>Alphaproteobacteria</taxon>
        <taxon>Rhodobacterales</taxon>
        <taxon>Roseobacteraceae</taxon>
        <taxon>Antarctobacter</taxon>
    </lineage>
</organism>
<dbReference type="EMBL" id="CP022540">
    <property type="protein sequence ID" value="ASP21923.1"/>
    <property type="molecule type" value="Genomic_DNA"/>
</dbReference>